<keyword evidence="2" id="KW-1185">Reference proteome</keyword>
<accession>A0A3M6U259</accession>
<gene>
    <name evidence="1" type="ORF">pdam_00024562</name>
</gene>
<proteinExistence type="predicted"/>
<evidence type="ECO:0000313" key="2">
    <source>
        <dbReference type="Proteomes" id="UP000275408"/>
    </source>
</evidence>
<dbReference type="EMBL" id="RCHS01002378">
    <property type="protein sequence ID" value="RMX47707.1"/>
    <property type="molecule type" value="Genomic_DNA"/>
</dbReference>
<comment type="caution">
    <text evidence="1">The sequence shown here is derived from an EMBL/GenBank/DDBJ whole genome shotgun (WGS) entry which is preliminary data.</text>
</comment>
<organism evidence="1 2">
    <name type="scientific">Pocillopora damicornis</name>
    <name type="common">Cauliflower coral</name>
    <name type="synonym">Millepora damicornis</name>
    <dbReference type="NCBI Taxonomy" id="46731"/>
    <lineage>
        <taxon>Eukaryota</taxon>
        <taxon>Metazoa</taxon>
        <taxon>Cnidaria</taxon>
        <taxon>Anthozoa</taxon>
        <taxon>Hexacorallia</taxon>
        <taxon>Scleractinia</taxon>
        <taxon>Astrocoeniina</taxon>
        <taxon>Pocilloporidae</taxon>
        <taxon>Pocillopora</taxon>
    </lineage>
</organism>
<dbReference type="Proteomes" id="UP000275408">
    <property type="component" value="Unassembled WGS sequence"/>
</dbReference>
<dbReference type="AlphaFoldDB" id="A0A3M6U259"/>
<evidence type="ECO:0000313" key="1">
    <source>
        <dbReference type="EMBL" id="RMX47707.1"/>
    </source>
</evidence>
<reference evidence="1 2" key="1">
    <citation type="journal article" date="2018" name="Sci. Rep.">
        <title>Comparative analysis of the Pocillopora damicornis genome highlights role of immune system in coral evolution.</title>
        <authorList>
            <person name="Cunning R."/>
            <person name="Bay R.A."/>
            <person name="Gillette P."/>
            <person name="Baker A.C."/>
            <person name="Traylor-Knowles N."/>
        </authorList>
    </citation>
    <scope>NUCLEOTIDE SEQUENCE [LARGE SCALE GENOMIC DNA]</scope>
    <source>
        <strain evidence="1">RSMAS</strain>
        <tissue evidence="1">Whole animal</tissue>
    </source>
</reference>
<protein>
    <submittedName>
        <fullName evidence="1">Uncharacterized protein</fullName>
    </submittedName>
</protein>
<sequence>MCVFLFLLSLVFSELRRFFIFDMERLVFTTSLSTLIEVRQINLGKGAKLEVEKFPVEADHYIFRALYKLK</sequence>
<name>A0A3M6U259_POCDA</name>